<organism evidence="1 2">
    <name type="scientific">Streptomyces litchfieldiae</name>
    <dbReference type="NCBI Taxonomy" id="3075543"/>
    <lineage>
        <taxon>Bacteria</taxon>
        <taxon>Bacillati</taxon>
        <taxon>Actinomycetota</taxon>
        <taxon>Actinomycetes</taxon>
        <taxon>Kitasatosporales</taxon>
        <taxon>Streptomycetaceae</taxon>
        <taxon>Streptomyces</taxon>
    </lineage>
</organism>
<evidence type="ECO:0008006" key="3">
    <source>
        <dbReference type="Google" id="ProtNLM"/>
    </source>
</evidence>
<evidence type="ECO:0000313" key="1">
    <source>
        <dbReference type="EMBL" id="MDT0343227.1"/>
    </source>
</evidence>
<keyword evidence="2" id="KW-1185">Reference proteome</keyword>
<sequence length="149" mass="16798">MPFRKEDIQAAAWRMIAQANPTDRPLVTFVATTGRTGWLGEVGGLLSGVVATLTLFSRRMYTITLTEQAVVFIKTGQFTTDLKYIKWAIPRAQAAASVGEVRIDPLRDRWIAFTLPGKRKPNRLTADRQFDGEMRYFVSMLTNPSQMGR</sequence>
<reference evidence="2" key="1">
    <citation type="submission" date="2023-07" db="EMBL/GenBank/DDBJ databases">
        <title>30 novel species of actinomycetes from the DSMZ collection.</title>
        <authorList>
            <person name="Nouioui I."/>
        </authorList>
    </citation>
    <scope>NUCLEOTIDE SEQUENCE [LARGE SCALE GENOMIC DNA]</scope>
    <source>
        <strain evidence="2">DSM 44938</strain>
    </source>
</reference>
<comment type="caution">
    <text evidence="1">The sequence shown here is derived from an EMBL/GenBank/DDBJ whole genome shotgun (WGS) entry which is preliminary data.</text>
</comment>
<evidence type="ECO:0000313" key="2">
    <source>
        <dbReference type="Proteomes" id="UP001183246"/>
    </source>
</evidence>
<dbReference type="RefSeq" id="WP_311704361.1">
    <property type="nucleotide sequence ID" value="NZ_JAVREL010000005.1"/>
</dbReference>
<gene>
    <name evidence="1" type="ORF">RM590_11465</name>
</gene>
<accession>A0ABU2MPA9</accession>
<proteinExistence type="predicted"/>
<name>A0ABU2MPA9_9ACTN</name>
<protein>
    <recommendedName>
        <fullName evidence="3">YokE-like PH domain-containing protein</fullName>
    </recommendedName>
</protein>
<dbReference type="Proteomes" id="UP001183246">
    <property type="component" value="Unassembled WGS sequence"/>
</dbReference>
<dbReference type="EMBL" id="JAVREL010000005">
    <property type="protein sequence ID" value="MDT0343227.1"/>
    <property type="molecule type" value="Genomic_DNA"/>
</dbReference>